<evidence type="ECO:0000313" key="2">
    <source>
        <dbReference type="Proteomes" id="UP001156690"/>
    </source>
</evidence>
<protein>
    <submittedName>
        <fullName evidence="1">Uncharacterized protein</fullName>
    </submittedName>
</protein>
<proteinExistence type="predicted"/>
<organism evidence="1 2">
    <name type="scientific">Vibrio penaeicida</name>
    <dbReference type="NCBI Taxonomy" id="104609"/>
    <lineage>
        <taxon>Bacteria</taxon>
        <taxon>Pseudomonadati</taxon>
        <taxon>Pseudomonadota</taxon>
        <taxon>Gammaproteobacteria</taxon>
        <taxon>Vibrionales</taxon>
        <taxon>Vibrionaceae</taxon>
        <taxon>Vibrio</taxon>
    </lineage>
</organism>
<accession>A0AAV5NKT9</accession>
<dbReference type="Proteomes" id="UP001156690">
    <property type="component" value="Unassembled WGS sequence"/>
</dbReference>
<dbReference type="RefSeq" id="WP_126605880.1">
    <property type="nucleotide sequence ID" value="NZ_AP025146.1"/>
</dbReference>
<sequence length="279" mass="32299">MSESKTIRKLKNELIKTMPYFPNTKEVKEELEAQSWSSVLFHYLNWSARLIPTRKRKVAIKPYLTMDSRWSECEADVLRILTKASLGHDLTDHLSNSVLSKGYTSKENIQRHNDSWLDKDQILNTKGFYHLHLKSGKSNKGNIVLFVQVTRNELTAVALFDHSVFDSGSPVLSPERERMTRIYDDIISEDLAPGSVYMSHPITTSGHPIFLHSMAQQYIHVINQVDSRLNDSAFHSELYEGNEHPIPKKPKFCWHIEGLDLGVYESKTHHFFIYRYGHI</sequence>
<gene>
    <name evidence="1" type="ORF">GCM10007932_05860</name>
</gene>
<dbReference type="EMBL" id="BSNX01000003">
    <property type="protein sequence ID" value="GLQ71226.1"/>
    <property type="molecule type" value="Genomic_DNA"/>
</dbReference>
<name>A0AAV5NKT9_9VIBR</name>
<evidence type="ECO:0000313" key="1">
    <source>
        <dbReference type="EMBL" id="GLQ71226.1"/>
    </source>
</evidence>
<comment type="caution">
    <text evidence="1">The sequence shown here is derived from an EMBL/GenBank/DDBJ whole genome shotgun (WGS) entry which is preliminary data.</text>
</comment>
<keyword evidence="2" id="KW-1185">Reference proteome</keyword>
<reference evidence="2" key="1">
    <citation type="journal article" date="2019" name="Int. J. Syst. Evol. Microbiol.">
        <title>The Global Catalogue of Microorganisms (GCM) 10K type strain sequencing project: providing services to taxonomists for standard genome sequencing and annotation.</title>
        <authorList>
            <consortium name="The Broad Institute Genomics Platform"/>
            <consortium name="The Broad Institute Genome Sequencing Center for Infectious Disease"/>
            <person name="Wu L."/>
            <person name="Ma J."/>
        </authorList>
    </citation>
    <scope>NUCLEOTIDE SEQUENCE [LARGE SCALE GENOMIC DNA]</scope>
    <source>
        <strain evidence="2">NBRC 15640</strain>
    </source>
</reference>
<dbReference type="AlphaFoldDB" id="A0AAV5NKT9"/>